<proteinExistence type="predicted"/>
<sequence length="48" mass="5269">MQYFKIVTPAASFLSKAIKTEYATTASVLVLRLAFAVANQVVTSRCKM</sequence>
<dbReference type="Proteomes" id="UP001238523">
    <property type="component" value="Chromosome"/>
</dbReference>
<reference evidence="1 2" key="1">
    <citation type="submission" date="2023-04" db="EMBL/GenBank/DDBJ databases">
        <title>Taxonomic identification of the Arctic strain Aequorivita sp. nov. and transcriptomic analysis in response to temperature stress.</title>
        <authorList>
            <person name="Liu W."/>
            <person name="Cong B."/>
            <person name="Lin J."/>
        </authorList>
    </citation>
    <scope>NUCLEOTIDE SEQUENCE [LARGE SCALE GENOMIC DNA]</scope>
    <source>
        <strain evidence="1 2">Ant34-E75</strain>
    </source>
</reference>
<evidence type="ECO:0000313" key="1">
    <source>
        <dbReference type="EMBL" id="WGF92158.1"/>
    </source>
</evidence>
<accession>A0ABY8KSY5</accession>
<keyword evidence="2" id="KW-1185">Reference proteome</keyword>
<gene>
    <name evidence="1" type="ORF">QCQ61_13215</name>
</gene>
<name>A0ABY8KSY5_9FLAO</name>
<protein>
    <submittedName>
        <fullName evidence="1">Uncharacterized protein</fullName>
    </submittedName>
</protein>
<dbReference type="RefSeq" id="WP_279448115.1">
    <property type="nucleotide sequence ID" value="NZ_CP122379.1"/>
</dbReference>
<organism evidence="1 2">
    <name type="scientific">Aequorivita marisscotiae</name>
    <dbReference type="NCBI Taxonomy" id="3040348"/>
    <lineage>
        <taxon>Bacteria</taxon>
        <taxon>Pseudomonadati</taxon>
        <taxon>Bacteroidota</taxon>
        <taxon>Flavobacteriia</taxon>
        <taxon>Flavobacteriales</taxon>
        <taxon>Flavobacteriaceae</taxon>
        <taxon>Aequorivita</taxon>
    </lineage>
</organism>
<evidence type="ECO:0000313" key="2">
    <source>
        <dbReference type="Proteomes" id="UP001238523"/>
    </source>
</evidence>
<dbReference type="EMBL" id="CP122379">
    <property type="protein sequence ID" value="WGF92158.1"/>
    <property type="molecule type" value="Genomic_DNA"/>
</dbReference>